<proteinExistence type="predicted"/>
<dbReference type="AlphaFoldDB" id="A0A2A4FM79"/>
<comment type="caution">
    <text evidence="1">The sequence shown here is derived from an EMBL/GenBank/DDBJ whole genome shotgun (WGS) entry which is preliminary data.</text>
</comment>
<protein>
    <submittedName>
        <fullName evidence="1">Uncharacterized protein</fullName>
    </submittedName>
</protein>
<sequence length="70" mass="7705">MTTLSRRDVLMALVAAPVVMLAPCITFGAPHAMTVAEAMRYLTGVVFLSPCEKRNEMHCSGDRRHQKESA</sequence>
<evidence type="ECO:0000313" key="2">
    <source>
        <dbReference type="Proteomes" id="UP000217994"/>
    </source>
</evidence>
<dbReference type="Proteomes" id="UP000217994">
    <property type="component" value="Unassembled WGS sequence"/>
</dbReference>
<gene>
    <name evidence="1" type="ORF">BZL54_03345</name>
</gene>
<dbReference type="InterPro" id="IPR006311">
    <property type="entry name" value="TAT_signal"/>
</dbReference>
<dbReference type="RefSeq" id="WP_084908074.1">
    <property type="nucleotide sequence ID" value="NZ_CP020738.1"/>
</dbReference>
<dbReference type="GeneID" id="69005033"/>
<evidence type="ECO:0000313" key="1">
    <source>
        <dbReference type="EMBL" id="PCE33770.1"/>
    </source>
</evidence>
<dbReference type="PROSITE" id="PS51318">
    <property type="entry name" value="TAT"/>
    <property type="match status" value="1"/>
</dbReference>
<name>A0A2A4FM79_9BURK</name>
<organism evidence="1 2">
    <name type="scientific">Burkholderia ubonensis subsp. mesacidophila</name>
    <dbReference type="NCBI Taxonomy" id="265293"/>
    <lineage>
        <taxon>Bacteria</taxon>
        <taxon>Pseudomonadati</taxon>
        <taxon>Pseudomonadota</taxon>
        <taxon>Betaproteobacteria</taxon>
        <taxon>Burkholderiales</taxon>
        <taxon>Burkholderiaceae</taxon>
        <taxon>Burkholderia</taxon>
        <taxon>Burkholderia cepacia complex</taxon>
    </lineage>
</organism>
<accession>A0A2A4FM79</accession>
<dbReference type="EMBL" id="MTZU01000010">
    <property type="protein sequence ID" value="PCE33770.1"/>
    <property type="molecule type" value="Genomic_DNA"/>
</dbReference>
<reference evidence="1 2" key="1">
    <citation type="submission" date="2017-01" db="EMBL/GenBank/DDBJ databases">
        <title>Whole-Genome Shotgun Sequencing of Two beta-Proteobacterial Species in Search of the Bulgecin Biosynthetic Cluster.</title>
        <authorList>
            <person name="Horsman M.E."/>
            <person name="Marous D.R."/>
            <person name="Li R."/>
            <person name="Oliver R.A."/>
            <person name="Byun B."/>
            <person name="Emrich S.J."/>
            <person name="Boggess B."/>
            <person name="Townsend C.A."/>
            <person name="Mobashery S."/>
        </authorList>
    </citation>
    <scope>NUCLEOTIDE SEQUENCE [LARGE SCALE GENOMIC DNA]</scope>
    <source>
        <strain evidence="1 2">ATCC 31433</strain>
    </source>
</reference>